<evidence type="ECO:0000313" key="1">
    <source>
        <dbReference type="EMBL" id="AKJ99968.1"/>
    </source>
</evidence>
<reference evidence="2" key="2">
    <citation type="submission" date="2015-03" db="EMBL/GenBank/DDBJ databases">
        <authorList>
            <person name="Deng P."/>
            <person name="Lu S."/>
        </authorList>
    </citation>
    <scope>NUCLEOTIDE SEQUENCE [LARGE SCALE GENOMIC DNA]</scope>
    <source>
        <strain evidence="2">UFB2</strain>
    </source>
</reference>
<protein>
    <recommendedName>
        <fullName evidence="3">Glutamate synthase [NADPH] large chain</fullName>
    </recommendedName>
</protein>
<dbReference type="PATRIC" id="fig|587753.11.peg.3781"/>
<sequence length="442" mass="47906">MEHTRHTPLLRNAIGLGIALLVADSSAQALELYADQDTTITGNVLAVYGMFNSRKNYDGTGGGSSWREGFIKYGLSIDQALAGMGSVYGTANLVSSGTWGDGDPAGLSDGSERTTKFDEAFAGWRSGDLFPVLGKDGVDLSYGRQVITLGDGFIINDDGLNLGKGPADGDLNRGGAYYLAARHAFDKTAVLRLGAKDGVHGSLMWIKSDNRAQANTEMAAGTLEYTTAPGTLGLTYIHGIDVDDHYASDFQKQREGMNIYSLRGSGNAGIENAHFAFEYAWQDKDAGPEKAWYTEAGYTFADLPWTPDLTYRYSRYSQNWDSMFNGLSRGYGTWFQGEVAGNYSGPFNSNTAIQHVGLKLKPTDTVTVGALFFDYQTLHDRQALNLDGRELDLYVEWAVSEHLIVTPLLGLYKPEKDDNSGGNQVGGNGTNVYSQLVVAVPF</sequence>
<accession>A0A0G3GFR7</accession>
<reference evidence="1 2" key="1">
    <citation type="journal article" date="2015" name="Stand. Genomic Sci.">
        <title>Complete genome of Pseudomonas chlororaphis strain UFB2, a soil bacterium with antibacterial activity against bacterial canker pathogen of tomato.</title>
        <authorList>
            <person name="Deng P."/>
            <person name="Wang X."/>
            <person name="Baird S.M."/>
            <person name="Lu S.E."/>
        </authorList>
    </citation>
    <scope>NUCLEOTIDE SEQUENCE [LARGE SCALE GENOMIC DNA]</scope>
    <source>
        <strain evidence="1 2">UFB2</strain>
    </source>
</reference>
<gene>
    <name evidence="1" type="ORF">VM99_18505</name>
</gene>
<proteinExistence type="predicted"/>
<organism evidence="1 2">
    <name type="scientific">Pseudomonas chlororaphis</name>
    <dbReference type="NCBI Taxonomy" id="587753"/>
    <lineage>
        <taxon>Bacteria</taxon>
        <taxon>Pseudomonadati</taxon>
        <taxon>Pseudomonadota</taxon>
        <taxon>Gammaproteobacteria</taxon>
        <taxon>Pseudomonadales</taxon>
        <taxon>Pseudomonadaceae</taxon>
        <taxon>Pseudomonas</taxon>
    </lineage>
</organism>
<name>A0A0G3GFR7_9PSED</name>
<dbReference type="AlphaFoldDB" id="A0A0G3GFR7"/>
<dbReference type="Proteomes" id="UP000035212">
    <property type="component" value="Chromosome"/>
</dbReference>
<evidence type="ECO:0000313" key="2">
    <source>
        <dbReference type="Proteomes" id="UP000035212"/>
    </source>
</evidence>
<evidence type="ECO:0008006" key="3">
    <source>
        <dbReference type="Google" id="ProtNLM"/>
    </source>
</evidence>
<dbReference type="EMBL" id="CP011020">
    <property type="protein sequence ID" value="AKJ99968.1"/>
    <property type="molecule type" value="Genomic_DNA"/>
</dbReference>